<feature type="domain" description="Large ribosomal subunit protein bL25 beta" evidence="8">
    <location>
        <begin position="100"/>
        <end position="185"/>
    </location>
</feature>
<dbReference type="GO" id="GO:0022625">
    <property type="term" value="C:cytosolic large ribosomal subunit"/>
    <property type="evidence" value="ECO:0007669"/>
    <property type="project" value="TreeGrafter"/>
</dbReference>
<dbReference type="Proteomes" id="UP000176303">
    <property type="component" value="Unassembled WGS sequence"/>
</dbReference>
<sequence>MKTFNLAATSRKITGKAVGTLRRSGRVPAVVYGGGNAVRNLEVEAVAFGKIYAAAGESSLVDLAVDAGAPTKALIQDVQHDPVTGKVIHADFRAVKMTEKLKAEVPVVFVGESPAVKESGGVLVKSLGSIEVECLPGDLVHEIEVPLVSLKQFGDLTRLRDLTPPPGIVFVNDPETVVVSVAAPRSEEELKSLEGAVEVKVEEVGVVEKKKKEEEEAAPEGEEKKKEAK</sequence>
<keyword evidence="3 5" id="KW-0689">Ribosomal protein</keyword>
<dbReference type="EMBL" id="MGDZ01000019">
    <property type="protein sequence ID" value="OGL73808.1"/>
    <property type="molecule type" value="Genomic_DNA"/>
</dbReference>
<dbReference type="GO" id="GO:0008097">
    <property type="term" value="F:5S rRNA binding"/>
    <property type="evidence" value="ECO:0007669"/>
    <property type="project" value="InterPro"/>
</dbReference>
<dbReference type="Pfam" id="PF01386">
    <property type="entry name" value="Ribosomal_L25p"/>
    <property type="match status" value="1"/>
</dbReference>
<evidence type="ECO:0000256" key="1">
    <source>
        <dbReference type="ARBA" id="ARBA00022730"/>
    </source>
</evidence>
<dbReference type="PANTHER" id="PTHR33284:SF1">
    <property type="entry name" value="RIBOSOMAL PROTEIN L25_GLN-TRNA SYNTHETASE, ANTI-CODON-BINDING DOMAIN-CONTAINING PROTEIN"/>
    <property type="match status" value="1"/>
</dbReference>
<evidence type="ECO:0000256" key="2">
    <source>
        <dbReference type="ARBA" id="ARBA00022884"/>
    </source>
</evidence>
<evidence type="ECO:0000259" key="8">
    <source>
        <dbReference type="Pfam" id="PF14693"/>
    </source>
</evidence>
<comment type="function">
    <text evidence="5">This is one of the proteins that binds to the 5S RNA in the ribosome where it forms part of the central protuberance.</text>
</comment>
<evidence type="ECO:0000313" key="9">
    <source>
        <dbReference type="EMBL" id="OGL73808.1"/>
    </source>
</evidence>
<dbReference type="InterPro" id="IPR020057">
    <property type="entry name" value="Ribosomal_bL25_b-dom"/>
</dbReference>
<accession>A0A1F7U7K1</accession>
<keyword evidence="2 5" id="KW-0694">RNA-binding</keyword>
<gene>
    <name evidence="5" type="primary">rplY</name>
    <name evidence="5" type="synonym">ctc</name>
    <name evidence="9" type="ORF">A3D72_02685</name>
</gene>
<organism evidence="9 10">
    <name type="scientific">Candidatus Uhrbacteria bacterium RIFCSPHIGHO2_02_FULL_57_19</name>
    <dbReference type="NCBI Taxonomy" id="1802391"/>
    <lineage>
        <taxon>Bacteria</taxon>
        <taxon>Candidatus Uhriibacteriota</taxon>
    </lineage>
</organism>
<evidence type="ECO:0000256" key="3">
    <source>
        <dbReference type="ARBA" id="ARBA00022980"/>
    </source>
</evidence>
<comment type="caution">
    <text evidence="9">The sequence shown here is derived from an EMBL/GenBank/DDBJ whole genome shotgun (WGS) entry which is preliminary data.</text>
</comment>
<dbReference type="NCBIfam" id="TIGR00731">
    <property type="entry name" value="bL25_bact_ctc"/>
    <property type="match status" value="1"/>
</dbReference>
<proteinExistence type="inferred from homology"/>
<protein>
    <recommendedName>
        <fullName evidence="5">Large ribosomal subunit protein bL25</fullName>
    </recommendedName>
    <alternativeName>
        <fullName evidence="5">General stress protein CTC</fullName>
    </alternativeName>
</protein>
<dbReference type="HAMAP" id="MF_01334">
    <property type="entry name" value="Ribosomal_bL25_CTC"/>
    <property type="match status" value="1"/>
</dbReference>
<evidence type="ECO:0000313" key="10">
    <source>
        <dbReference type="Proteomes" id="UP000176303"/>
    </source>
</evidence>
<dbReference type="SUPFAM" id="SSF50715">
    <property type="entry name" value="Ribosomal protein L25-like"/>
    <property type="match status" value="1"/>
</dbReference>
<feature type="region of interest" description="Disordered" evidence="6">
    <location>
        <begin position="208"/>
        <end position="229"/>
    </location>
</feature>
<dbReference type="InterPro" id="IPR011035">
    <property type="entry name" value="Ribosomal_bL25/Gln-tRNA_synth"/>
</dbReference>
<dbReference type="STRING" id="1802391.A3D72_02685"/>
<comment type="subunit">
    <text evidence="5">Part of the 50S ribosomal subunit; part of the 5S rRNA/L5/L18/L25 subcomplex. Contacts the 5S rRNA. Binds to the 5S rRNA independently of L5 and L18.</text>
</comment>
<dbReference type="InterPro" id="IPR001021">
    <property type="entry name" value="Ribosomal_bL25_long"/>
</dbReference>
<comment type="similarity">
    <text evidence="5">Belongs to the bacterial ribosomal protein bL25 family. CTC subfamily.</text>
</comment>
<dbReference type="InterPro" id="IPR037121">
    <property type="entry name" value="Ribosomal_bL25_C"/>
</dbReference>
<dbReference type="InterPro" id="IPR020930">
    <property type="entry name" value="Ribosomal_uL5_bac-type"/>
</dbReference>
<dbReference type="InterPro" id="IPR020056">
    <property type="entry name" value="Rbsml_bL25/Gln-tRNA_synth_N"/>
</dbReference>
<feature type="domain" description="Large ribosomal subunit protein bL25 L25" evidence="7">
    <location>
        <begin position="6"/>
        <end position="92"/>
    </location>
</feature>
<keyword evidence="4 5" id="KW-0687">Ribonucleoprotein</keyword>
<dbReference type="PANTHER" id="PTHR33284">
    <property type="entry name" value="RIBOSOMAL PROTEIN L25/GLN-TRNA SYNTHETASE, ANTI-CODON-BINDING DOMAIN-CONTAINING PROTEIN"/>
    <property type="match status" value="1"/>
</dbReference>
<reference evidence="9 10" key="1">
    <citation type="journal article" date="2016" name="Nat. Commun.">
        <title>Thousands of microbial genomes shed light on interconnected biogeochemical processes in an aquifer system.</title>
        <authorList>
            <person name="Anantharaman K."/>
            <person name="Brown C.T."/>
            <person name="Hug L.A."/>
            <person name="Sharon I."/>
            <person name="Castelle C.J."/>
            <person name="Probst A.J."/>
            <person name="Thomas B.C."/>
            <person name="Singh A."/>
            <person name="Wilkins M.J."/>
            <person name="Karaoz U."/>
            <person name="Brodie E.L."/>
            <person name="Williams K.H."/>
            <person name="Hubbard S.S."/>
            <person name="Banfield J.F."/>
        </authorList>
    </citation>
    <scope>NUCLEOTIDE SEQUENCE [LARGE SCALE GENOMIC DNA]</scope>
</reference>
<dbReference type="Pfam" id="PF14693">
    <property type="entry name" value="Ribosomal_TL5_C"/>
    <property type="match status" value="1"/>
</dbReference>
<evidence type="ECO:0000256" key="5">
    <source>
        <dbReference type="HAMAP-Rule" id="MF_01334"/>
    </source>
</evidence>
<dbReference type="Gene3D" id="2.40.240.10">
    <property type="entry name" value="Ribosomal Protein L25, Chain P"/>
    <property type="match status" value="1"/>
</dbReference>
<dbReference type="GO" id="GO:0003735">
    <property type="term" value="F:structural constituent of ribosome"/>
    <property type="evidence" value="ECO:0007669"/>
    <property type="project" value="InterPro"/>
</dbReference>
<dbReference type="AlphaFoldDB" id="A0A1F7U7K1"/>
<evidence type="ECO:0000256" key="4">
    <source>
        <dbReference type="ARBA" id="ARBA00023274"/>
    </source>
</evidence>
<dbReference type="Gene3D" id="2.170.120.20">
    <property type="entry name" value="Ribosomal protein L25, beta domain"/>
    <property type="match status" value="1"/>
</dbReference>
<keyword evidence="1 5" id="KW-0699">rRNA-binding</keyword>
<dbReference type="InterPro" id="IPR029751">
    <property type="entry name" value="Ribosomal_L25_dom"/>
</dbReference>
<dbReference type="CDD" id="cd00495">
    <property type="entry name" value="Ribosomal_L25_TL5_CTC"/>
    <property type="match status" value="1"/>
</dbReference>
<evidence type="ECO:0000259" key="7">
    <source>
        <dbReference type="Pfam" id="PF01386"/>
    </source>
</evidence>
<name>A0A1F7U7K1_9BACT</name>
<evidence type="ECO:0000256" key="6">
    <source>
        <dbReference type="SAM" id="MobiDB-lite"/>
    </source>
</evidence>
<dbReference type="GO" id="GO:0006412">
    <property type="term" value="P:translation"/>
    <property type="evidence" value="ECO:0007669"/>
    <property type="project" value="UniProtKB-UniRule"/>
</dbReference>